<dbReference type="EMBL" id="QFOT01000103">
    <property type="protein sequence ID" value="PZP54880.1"/>
    <property type="molecule type" value="Genomic_DNA"/>
</dbReference>
<reference evidence="2 3" key="1">
    <citation type="submission" date="2017-08" db="EMBL/GenBank/DDBJ databases">
        <title>Infants hospitalized years apart are colonized by the same room-sourced microbial strains.</title>
        <authorList>
            <person name="Brooks B."/>
            <person name="Olm M.R."/>
            <person name="Firek B.A."/>
            <person name="Baker R."/>
            <person name="Thomas B.C."/>
            <person name="Morowitz M.J."/>
            <person name="Banfield J.F."/>
        </authorList>
    </citation>
    <scope>NUCLEOTIDE SEQUENCE [LARGE SCALE GENOMIC DNA]</scope>
    <source>
        <strain evidence="2">S2_006_000_R2_64</strain>
    </source>
</reference>
<evidence type="ECO:0000256" key="1">
    <source>
        <dbReference type="SAM" id="Coils"/>
    </source>
</evidence>
<evidence type="ECO:0000313" key="2">
    <source>
        <dbReference type="EMBL" id="PZP54880.1"/>
    </source>
</evidence>
<accession>A0A2W5FM27</accession>
<organism evidence="2 3">
    <name type="scientific">Micavibrio aeruginosavorus</name>
    <dbReference type="NCBI Taxonomy" id="349221"/>
    <lineage>
        <taxon>Bacteria</taxon>
        <taxon>Pseudomonadati</taxon>
        <taxon>Bdellovibrionota</taxon>
        <taxon>Bdellovibrionia</taxon>
        <taxon>Bdellovibrionales</taxon>
        <taxon>Pseudobdellovibrionaceae</taxon>
        <taxon>Micavibrio</taxon>
    </lineage>
</organism>
<protein>
    <submittedName>
        <fullName evidence="2">DUF465 domain-containing protein</fullName>
    </submittedName>
</protein>
<dbReference type="Gene3D" id="6.10.280.50">
    <property type="match status" value="1"/>
</dbReference>
<name>A0A2W5FM27_9BACT</name>
<evidence type="ECO:0000313" key="3">
    <source>
        <dbReference type="Proteomes" id="UP000249739"/>
    </source>
</evidence>
<feature type="coiled-coil region" evidence="1">
    <location>
        <begin position="14"/>
        <end position="62"/>
    </location>
</feature>
<dbReference type="AlphaFoldDB" id="A0A2W5FM27"/>
<sequence>MSLALRNSVPASRVEALLSKKAAVEAELLEEQRSFASSDYKITELKRKKLYLKEEIEGIRQAS</sequence>
<dbReference type="Proteomes" id="UP000249739">
    <property type="component" value="Unassembled WGS sequence"/>
</dbReference>
<dbReference type="InterPro" id="IPR038444">
    <property type="entry name" value="DUF465_sf"/>
</dbReference>
<keyword evidence="1" id="KW-0175">Coiled coil</keyword>
<comment type="caution">
    <text evidence="2">The sequence shown here is derived from an EMBL/GenBank/DDBJ whole genome shotgun (WGS) entry which is preliminary data.</text>
</comment>
<gene>
    <name evidence="2" type="ORF">DI586_08590</name>
</gene>
<proteinExistence type="predicted"/>